<evidence type="ECO:0000259" key="10">
    <source>
        <dbReference type="PROSITE" id="PS50122"/>
    </source>
</evidence>
<name>A0A1W0DAY0_9NEIS</name>
<dbReference type="SUPFAM" id="SSF52738">
    <property type="entry name" value="Methylesterase CheB, C-terminal domain"/>
    <property type="match status" value="1"/>
</dbReference>
<organism evidence="11 12">
    <name type="scientific">Chromobacterium haemolyticum</name>
    <dbReference type="NCBI Taxonomy" id="394935"/>
    <lineage>
        <taxon>Bacteria</taxon>
        <taxon>Pseudomonadati</taxon>
        <taxon>Pseudomonadota</taxon>
        <taxon>Betaproteobacteria</taxon>
        <taxon>Neisseriales</taxon>
        <taxon>Chromobacteriaceae</taxon>
        <taxon>Chromobacterium</taxon>
    </lineage>
</organism>
<feature type="active site" evidence="6 7">
    <location>
        <position position="198"/>
    </location>
</feature>
<dbReference type="SUPFAM" id="SSF52172">
    <property type="entry name" value="CheY-like"/>
    <property type="match status" value="1"/>
</dbReference>
<dbReference type="CDD" id="cd17541">
    <property type="entry name" value="REC_CheB-like"/>
    <property type="match status" value="1"/>
</dbReference>
<dbReference type="FunFam" id="3.40.50.2300:FF:000060">
    <property type="entry name" value="Protein-glutamate methylesterase/protein-glutamine glutaminase"/>
    <property type="match status" value="1"/>
</dbReference>
<dbReference type="Gene3D" id="3.40.50.2300">
    <property type="match status" value="1"/>
</dbReference>
<evidence type="ECO:0000256" key="7">
    <source>
        <dbReference type="PROSITE-ProRule" id="PRU00050"/>
    </source>
</evidence>
<dbReference type="GO" id="GO:0006935">
    <property type="term" value="P:chemotaxis"/>
    <property type="evidence" value="ECO:0007669"/>
    <property type="project" value="UniProtKB-UniRule"/>
</dbReference>
<keyword evidence="2 6" id="KW-0145">Chemotaxis</keyword>
<dbReference type="Gene3D" id="3.40.50.180">
    <property type="entry name" value="Methylesterase CheB, C-terminal domain"/>
    <property type="match status" value="1"/>
</dbReference>
<dbReference type="NCBIfam" id="NF009206">
    <property type="entry name" value="PRK12555.1"/>
    <property type="match status" value="1"/>
</dbReference>
<evidence type="ECO:0000256" key="5">
    <source>
        <dbReference type="ARBA" id="ARBA00048267"/>
    </source>
</evidence>
<evidence type="ECO:0000256" key="6">
    <source>
        <dbReference type="HAMAP-Rule" id="MF_00099"/>
    </source>
</evidence>
<dbReference type="PANTHER" id="PTHR42872:SF6">
    <property type="entry name" value="PROTEIN-GLUTAMATE METHYLESTERASE_PROTEIN-GLUTAMINE GLUTAMINASE"/>
    <property type="match status" value="1"/>
</dbReference>
<dbReference type="RefSeq" id="WP_081554260.1">
    <property type="nucleotide sequence ID" value="NZ_LXRL01000079.1"/>
</dbReference>
<feature type="active site" evidence="6 7">
    <location>
        <position position="294"/>
    </location>
</feature>
<comment type="similarity">
    <text evidence="6">Belongs to the CheB family.</text>
</comment>
<comment type="caution">
    <text evidence="11">The sequence shown here is derived from an EMBL/GenBank/DDBJ whole genome shotgun (WGS) entry which is preliminary data.</text>
</comment>
<dbReference type="PIRSF" id="PIRSF000876">
    <property type="entry name" value="RR_chemtxs_CheB"/>
    <property type="match status" value="1"/>
</dbReference>
<dbReference type="HAMAP" id="MF_00099">
    <property type="entry name" value="CheB_chemtxs"/>
    <property type="match status" value="1"/>
</dbReference>
<dbReference type="InterPro" id="IPR001789">
    <property type="entry name" value="Sig_transdc_resp-reg_receiver"/>
</dbReference>
<feature type="domain" description="Response regulatory" evidence="9">
    <location>
        <begin position="8"/>
        <end position="125"/>
    </location>
</feature>
<feature type="modified residue" description="4-aspartylphosphate" evidence="6 8">
    <location>
        <position position="59"/>
    </location>
</feature>
<accession>A0A1W0DAY0</accession>
<evidence type="ECO:0000256" key="4">
    <source>
        <dbReference type="ARBA" id="ARBA00022801"/>
    </source>
</evidence>
<dbReference type="PANTHER" id="PTHR42872">
    <property type="entry name" value="PROTEIN-GLUTAMATE METHYLESTERASE/PROTEIN-GLUTAMINE GLUTAMINASE"/>
    <property type="match status" value="1"/>
</dbReference>
<dbReference type="InterPro" id="IPR011006">
    <property type="entry name" value="CheY-like_superfamily"/>
</dbReference>
<dbReference type="SMART" id="SM00448">
    <property type="entry name" value="REC"/>
    <property type="match status" value="1"/>
</dbReference>
<dbReference type="Pfam" id="PF01339">
    <property type="entry name" value="CheB_methylest"/>
    <property type="match status" value="1"/>
</dbReference>
<dbReference type="GO" id="GO:0050568">
    <property type="term" value="F:protein-glutamine glutaminase activity"/>
    <property type="evidence" value="ECO:0007669"/>
    <property type="project" value="UniProtKB-UniRule"/>
</dbReference>
<dbReference type="InterPro" id="IPR008248">
    <property type="entry name" value="CheB-like"/>
</dbReference>
<dbReference type="EMBL" id="MUKV01000001">
    <property type="protein sequence ID" value="OQS44113.1"/>
    <property type="molecule type" value="Genomic_DNA"/>
</dbReference>
<dbReference type="Proteomes" id="UP000192721">
    <property type="component" value="Unassembled WGS sequence"/>
</dbReference>
<reference evidence="11 12" key="1">
    <citation type="submission" date="2017-02" db="EMBL/GenBank/DDBJ databases">
        <title>Chromobacterium haemolyticum H5244.</title>
        <authorList>
            <person name="Gulvik C.A."/>
        </authorList>
    </citation>
    <scope>NUCLEOTIDE SEQUENCE [LARGE SCALE GENOMIC DNA]</scope>
    <source>
        <strain evidence="11 12">H5244</strain>
    </source>
</reference>
<evidence type="ECO:0000256" key="8">
    <source>
        <dbReference type="PROSITE-ProRule" id="PRU00169"/>
    </source>
</evidence>
<evidence type="ECO:0000313" key="11">
    <source>
        <dbReference type="EMBL" id="OQS44113.1"/>
    </source>
</evidence>
<comment type="catalytic activity">
    <reaction evidence="6">
        <text>L-glutaminyl-[protein] + H2O = L-glutamyl-[protein] + NH4(+)</text>
        <dbReference type="Rhea" id="RHEA:16441"/>
        <dbReference type="Rhea" id="RHEA-COMP:10207"/>
        <dbReference type="Rhea" id="RHEA-COMP:10208"/>
        <dbReference type="ChEBI" id="CHEBI:15377"/>
        <dbReference type="ChEBI" id="CHEBI:28938"/>
        <dbReference type="ChEBI" id="CHEBI:29973"/>
        <dbReference type="ChEBI" id="CHEBI:30011"/>
        <dbReference type="EC" id="3.5.1.44"/>
    </reaction>
</comment>
<dbReference type="Pfam" id="PF00072">
    <property type="entry name" value="Response_reg"/>
    <property type="match status" value="1"/>
</dbReference>
<comment type="domain">
    <text evidence="6">Contains a C-terminal catalytic domain, and an N-terminal region which modulates catalytic activity.</text>
</comment>
<dbReference type="CDD" id="cd16432">
    <property type="entry name" value="CheB_Rec"/>
    <property type="match status" value="1"/>
</dbReference>
<evidence type="ECO:0000313" key="12">
    <source>
        <dbReference type="Proteomes" id="UP000192721"/>
    </source>
</evidence>
<dbReference type="InterPro" id="IPR000673">
    <property type="entry name" value="Sig_transdc_resp-reg_Me-estase"/>
</dbReference>
<dbReference type="AlphaFoldDB" id="A0A1W0DAY0"/>
<comment type="catalytic activity">
    <reaction evidence="5 6">
        <text>[protein]-L-glutamate 5-O-methyl ester + H2O = L-glutamyl-[protein] + methanol + H(+)</text>
        <dbReference type="Rhea" id="RHEA:23236"/>
        <dbReference type="Rhea" id="RHEA-COMP:10208"/>
        <dbReference type="Rhea" id="RHEA-COMP:10311"/>
        <dbReference type="ChEBI" id="CHEBI:15377"/>
        <dbReference type="ChEBI" id="CHEBI:15378"/>
        <dbReference type="ChEBI" id="CHEBI:17790"/>
        <dbReference type="ChEBI" id="CHEBI:29973"/>
        <dbReference type="ChEBI" id="CHEBI:82795"/>
        <dbReference type="EC" id="3.1.1.61"/>
    </reaction>
</comment>
<protein>
    <recommendedName>
        <fullName evidence="6">Protein-glutamate methylesterase/protein-glutamine glutaminase</fullName>
        <ecNumber evidence="6">3.1.1.61</ecNumber>
        <ecNumber evidence="6">3.5.1.44</ecNumber>
    </recommendedName>
</protein>
<evidence type="ECO:0000256" key="3">
    <source>
        <dbReference type="ARBA" id="ARBA00022553"/>
    </source>
</evidence>
<dbReference type="GO" id="GO:0008984">
    <property type="term" value="F:protein-glutamate methylesterase activity"/>
    <property type="evidence" value="ECO:0007669"/>
    <property type="project" value="UniProtKB-UniRule"/>
</dbReference>
<dbReference type="NCBIfam" id="NF001965">
    <property type="entry name" value="PRK00742.1"/>
    <property type="match status" value="1"/>
</dbReference>
<dbReference type="GO" id="GO:0000156">
    <property type="term" value="F:phosphorelay response regulator activity"/>
    <property type="evidence" value="ECO:0007669"/>
    <property type="project" value="InterPro"/>
</dbReference>
<dbReference type="PROSITE" id="PS50122">
    <property type="entry name" value="CHEB"/>
    <property type="match status" value="1"/>
</dbReference>
<dbReference type="EC" id="3.5.1.44" evidence="6"/>
<keyword evidence="1 6" id="KW-0963">Cytoplasm</keyword>
<comment type="function">
    <text evidence="6">Involved in chemotaxis. Part of a chemotaxis signal transduction system that modulates chemotaxis in response to various stimuli. Catalyzes the demethylation of specific methylglutamate residues introduced into the chemoreceptors (methyl-accepting chemotaxis proteins or MCP) by CheR. Also mediates the irreversible deamidation of specific glutamine residues to glutamic acid.</text>
</comment>
<gene>
    <name evidence="6" type="primary">cheB</name>
    <name evidence="11" type="ORF">B0T45_00470</name>
</gene>
<dbReference type="GO" id="GO:0005737">
    <property type="term" value="C:cytoplasm"/>
    <property type="evidence" value="ECO:0007669"/>
    <property type="project" value="UniProtKB-SubCell"/>
</dbReference>
<dbReference type="InterPro" id="IPR035909">
    <property type="entry name" value="CheB_C"/>
</dbReference>
<dbReference type="PROSITE" id="PS50110">
    <property type="entry name" value="RESPONSE_REGULATORY"/>
    <property type="match status" value="1"/>
</dbReference>
<feature type="active site" evidence="6 7">
    <location>
        <position position="172"/>
    </location>
</feature>
<proteinExistence type="inferred from homology"/>
<evidence type="ECO:0000256" key="2">
    <source>
        <dbReference type="ARBA" id="ARBA00022500"/>
    </source>
</evidence>
<keyword evidence="4 6" id="KW-0378">Hydrolase</keyword>
<dbReference type="EC" id="3.1.1.61" evidence="6"/>
<sequence>MGFDKKIRVVVVDDSALIRNLLTSIINEAQDMEVVATASDPFIARERIRELDPDVITLDVEMPRMDGLEFLRRLMRLRPTPVLMISSLTQQGSEATLTALELGAIDFMSKPAHDIARRMGDYAHEIRDKIRTVAAARVRAPHRFHRAAEVLAPQTPFLGASAQQAMIFVGASTGGTEAIRTLLSGLPADGPPILIAQHMPEYFTGSFAARLNSYCPMRVKEAEAGEPIKTGVAYIAPGNWHMRVQAAAGGFRIELDQSERVNRHRPSVDVLFDSAARGLGKRAIGVILTGMGRDGADGLRKMRDAGAVTFGQNEASCVVYGMPREAMKAGGVQQEWPLEALAPKILACLYGRAEKAML</sequence>
<comment type="PTM">
    <text evidence="6">Phosphorylated by CheA. Phosphorylation of the N-terminal regulatory domain activates the methylesterase activity.</text>
</comment>
<feature type="domain" description="CheB-type methylesterase" evidence="10">
    <location>
        <begin position="156"/>
        <end position="352"/>
    </location>
</feature>
<evidence type="ECO:0000259" key="9">
    <source>
        <dbReference type="PROSITE" id="PS50110"/>
    </source>
</evidence>
<comment type="subcellular location">
    <subcellularLocation>
        <location evidence="6">Cytoplasm</location>
    </subcellularLocation>
</comment>
<keyword evidence="3 6" id="KW-0597">Phosphoprotein</keyword>
<evidence type="ECO:0000256" key="1">
    <source>
        <dbReference type="ARBA" id="ARBA00022490"/>
    </source>
</evidence>